<comment type="caution">
    <text evidence="1">The sequence shown here is derived from an EMBL/GenBank/DDBJ whole genome shotgun (WGS) entry which is preliminary data.</text>
</comment>
<sequence>MRADELLKRHSAVISTSRRAPISGWGIECGPGWHEIIDDALTEISKIGRYQVVQIKEKSGRLRIYMTRYDDTIHEIVERAERRSLLTCEVCGRPGQLRQCGAAMVRCDEHVSR</sequence>
<gene>
    <name evidence="1" type="ORF">RISW2_22980</name>
</gene>
<evidence type="ECO:0000313" key="2">
    <source>
        <dbReference type="Proteomes" id="UP000023430"/>
    </source>
</evidence>
<keyword evidence="2" id="KW-1185">Reference proteome</keyword>
<dbReference type="EMBL" id="JAME01000085">
    <property type="protein sequence ID" value="ETX26521.1"/>
    <property type="molecule type" value="Genomic_DNA"/>
</dbReference>
<name>X7F381_9RHOB</name>
<organism evidence="1 2">
    <name type="scientific">Roseivivax isoporae LMG 25204</name>
    <dbReference type="NCBI Taxonomy" id="1449351"/>
    <lineage>
        <taxon>Bacteria</taxon>
        <taxon>Pseudomonadati</taxon>
        <taxon>Pseudomonadota</taxon>
        <taxon>Alphaproteobacteria</taxon>
        <taxon>Rhodobacterales</taxon>
        <taxon>Roseobacteraceae</taxon>
        <taxon>Roseivivax</taxon>
    </lineage>
</organism>
<evidence type="ECO:0000313" key="1">
    <source>
        <dbReference type="EMBL" id="ETX26521.1"/>
    </source>
</evidence>
<protein>
    <submittedName>
        <fullName evidence="1">Uncharacterized protein</fullName>
    </submittedName>
</protein>
<reference evidence="1 2" key="1">
    <citation type="submission" date="2014-01" db="EMBL/GenBank/DDBJ databases">
        <title>Roseivivax isoporae LMG 25204 Genome Sequencing.</title>
        <authorList>
            <person name="Lai Q."/>
            <person name="Li G."/>
            <person name="Shao Z."/>
        </authorList>
    </citation>
    <scope>NUCLEOTIDE SEQUENCE [LARGE SCALE GENOMIC DNA]</scope>
    <source>
        <strain evidence="1 2">LMG 25204</strain>
    </source>
</reference>
<dbReference type="eggNOG" id="ENOG5033F8F">
    <property type="taxonomic scope" value="Bacteria"/>
</dbReference>
<accession>X7F381</accession>
<dbReference type="AlphaFoldDB" id="X7F381"/>
<proteinExistence type="predicted"/>
<dbReference type="Proteomes" id="UP000023430">
    <property type="component" value="Unassembled WGS sequence"/>
</dbReference>